<dbReference type="GO" id="GO:0022857">
    <property type="term" value="F:transmembrane transporter activity"/>
    <property type="evidence" value="ECO:0007669"/>
    <property type="project" value="InterPro"/>
</dbReference>
<proteinExistence type="predicted"/>
<dbReference type="STRING" id="1195236.CTER_1280"/>
<feature type="transmembrane region" description="Helical" evidence="6">
    <location>
        <begin position="104"/>
        <end position="125"/>
    </location>
</feature>
<feature type="transmembrane region" description="Helical" evidence="6">
    <location>
        <begin position="229"/>
        <end position="246"/>
    </location>
</feature>
<dbReference type="Gene3D" id="1.20.1250.20">
    <property type="entry name" value="MFS general substrate transporter like domains"/>
    <property type="match status" value="1"/>
</dbReference>
<feature type="transmembrane region" description="Helical" evidence="6">
    <location>
        <begin position="267"/>
        <end position="289"/>
    </location>
</feature>
<evidence type="ECO:0000256" key="2">
    <source>
        <dbReference type="ARBA" id="ARBA00022448"/>
    </source>
</evidence>
<evidence type="ECO:0000259" key="7">
    <source>
        <dbReference type="PROSITE" id="PS50850"/>
    </source>
</evidence>
<name>S0FVP4_RUMCE</name>
<keyword evidence="3 6" id="KW-0812">Transmembrane</keyword>
<dbReference type="AlphaFoldDB" id="S0FVP4"/>
<feature type="transmembrane region" description="Helical" evidence="6">
    <location>
        <begin position="78"/>
        <end position="98"/>
    </location>
</feature>
<keyword evidence="5 6" id="KW-0472">Membrane</keyword>
<dbReference type="PROSITE" id="PS50850">
    <property type="entry name" value="MFS"/>
    <property type="match status" value="1"/>
</dbReference>
<dbReference type="InterPro" id="IPR020846">
    <property type="entry name" value="MFS_dom"/>
</dbReference>
<dbReference type="InterPro" id="IPR036259">
    <property type="entry name" value="MFS_trans_sf"/>
</dbReference>
<dbReference type="PANTHER" id="PTHR23501:SF191">
    <property type="entry name" value="VACUOLAR BASIC AMINO ACID TRANSPORTER 4"/>
    <property type="match status" value="1"/>
</dbReference>
<keyword evidence="9" id="KW-1185">Reference proteome</keyword>
<dbReference type="EMBL" id="AORV01000026">
    <property type="protein sequence ID" value="EMS72628.1"/>
    <property type="molecule type" value="Genomic_DNA"/>
</dbReference>
<dbReference type="RefSeq" id="WP_004624884.1">
    <property type="nucleotide sequence ID" value="NZ_AORV01000026.1"/>
</dbReference>
<feature type="transmembrane region" description="Helical" evidence="6">
    <location>
        <begin position="301"/>
        <end position="320"/>
    </location>
</feature>
<dbReference type="InterPro" id="IPR011701">
    <property type="entry name" value="MFS"/>
</dbReference>
<keyword evidence="2" id="KW-0813">Transport</keyword>
<feature type="transmembrane region" description="Helical" evidence="6">
    <location>
        <begin position="146"/>
        <end position="165"/>
    </location>
</feature>
<protein>
    <submittedName>
        <fullName evidence="8">Arabinose efflux permease</fullName>
    </submittedName>
</protein>
<dbReference type="GO" id="GO:0005886">
    <property type="term" value="C:plasma membrane"/>
    <property type="evidence" value="ECO:0007669"/>
    <property type="project" value="UniProtKB-SubCell"/>
</dbReference>
<feature type="transmembrane region" description="Helical" evidence="6">
    <location>
        <begin position="425"/>
        <end position="443"/>
    </location>
</feature>
<evidence type="ECO:0000256" key="3">
    <source>
        <dbReference type="ARBA" id="ARBA00022692"/>
    </source>
</evidence>
<evidence type="ECO:0000256" key="6">
    <source>
        <dbReference type="SAM" id="Phobius"/>
    </source>
</evidence>
<comment type="caution">
    <text evidence="8">The sequence shown here is derived from an EMBL/GenBank/DDBJ whole genome shotgun (WGS) entry which is preliminary data.</text>
</comment>
<dbReference type="Gene3D" id="1.20.1720.10">
    <property type="entry name" value="Multidrug resistance protein D"/>
    <property type="match status" value="1"/>
</dbReference>
<evidence type="ECO:0000313" key="9">
    <source>
        <dbReference type="Proteomes" id="UP000014155"/>
    </source>
</evidence>
<sequence>MDSQKANGFNRKLYAPMILGSVLNPVNSSIMSVALIPIGTALGAPPSQTAWLVSALYLATAIGQPVVGKLIDTLGPKILYQICTALLGIASLIAFFAPNIWWLVTARVLIGFGTCAGYPSAMYLIRREAGRTGEKSPSGILTMLSVANQSIAVAGPVLGGLLIGMGGWQSVFIINLPLSAACLILGSIYYPDAEGGSVNGLKLDYVGIGLFSVMMITLLLFLMNPHIDFIFLLITAIAAMAIFAYYELRAAPEPFIPLGVLRGNRPLIATYIRTLLTATACYSFFYGFTQWLQEGRGLSPSVSGTVSIPMFAAALLVTGITGKNPRIFMKLLLGSAACVIAFVLILFLREDSAIVILLIVTGIVGIPQGLNNLANQNALYHQALPEQLASSTGLMRTFQYLGAMLASAANGAFLHNGAHTEELHYMAVFQVVISVGLVVLVVFDRSVRKIGTDNL</sequence>
<keyword evidence="4 6" id="KW-1133">Transmembrane helix</keyword>
<feature type="transmembrane region" description="Helical" evidence="6">
    <location>
        <begin position="12"/>
        <end position="38"/>
    </location>
</feature>
<feature type="transmembrane region" description="Helical" evidence="6">
    <location>
        <begin position="327"/>
        <end position="348"/>
    </location>
</feature>
<comment type="subcellular location">
    <subcellularLocation>
        <location evidence="1">Cell membrane</location>
        <topology evidence="1">Multi-pass membrane protein</topology>
    </subcellularLocation>
</comment>
<dbReference type="Pfam" id="PF07690">
    <property type="entry name" value="MFS_1"/>
    <property type="match status" value="1"/>
</dbReference>
<feature type="transmembrane region" description="Helical" evidence="6">
    <location>
        <begin position="354"/>
        <end position="373"/>
    </location>
</feature>
<feature type="transmembrane region" description="Helical" evidence="6">
    <location>
        <begin position="171"/>
        <end position="191"/>
    </location>
</feature>
<evidence type="ECO:0000313" key="8">
    <source>
        <dbReference type="EMBL" id="EMS72628.1"/>
    </source>
</evidence>
<feature type="transmembrane region" description="Helical" evidence="6">
    <location>
        <begin position="203"/>
        <end position="223"/>
    </location>
</feature>
<organism evidence="8 9">
    <name type="scientific">Ruminiclostridium cellobioparum subsp. termitidis CT1112</name>
    <dbReference type="NCBI Taxonomy" id="1195236"/>
    <lineage>
        <taxon>Bacteria</taxon>
        <taxon>Bacillati</taxon>
        <taxon>Bacillota</taxon>
        <taxon>Clostridia</taxon>
        <taxon>Eubacteriales</taxon>
        <taxon>Oscillospiraceae</taxon>
        <taxon>Ruminiclostridium</taxon>
    </lineage>
</organism>
<dbReference type="PANTHER" id="PTHR23501">
    <property type="entry name" value="MAJOR FACILITATOR SUPERFAMILY"/>
    <property type="match status" value="1"/>
</dbReference>
<feature type="domain" description="Major facilitator superfamily (MFS) profile" evidence="7">
    <location>
        <begin position="13"/>
        <end position="448"/>
    </location>
</feature>
<dbReference type="PATRIC" id="fig|1195236.3.peg.1596"/>
<dbReference type="SUPFAM" id="SSF103473">
    <property type="entry name" value="MFS general substrate transporter"/>
    <property type="match status" value="1"/>
</dbReference>
<dbReference type="eggNOG" id="COG0477">
    <property type="taxonomic scope" value="Bacteria"/>
</dbReference>
<dbReference type="Proteomes" id="UP000014155">
    <property type="component" value="Unassembled WGS sequence"/>
</dbReference>
<evidence type="ECO:0000256" key="1">
    <source>
        <dbReference type="ARBA" id="ARBA00004651"/>
    </source>
</evidence>
<evidence type="ECO:0000256" key="5">
    <source>
        <dbReference type="ARBA" id="ARBA00023136"/>
    </source>
</evidence>
<accession>S0FVP4</accession>
<evidence type="ECO:0000256" key="4">
    <source>
        <dbReference type="ARBA" id="ARBA00022989"/>
    </source>
</evidence>
<gene>
    <name evidence="8" type="ORF">CTER_1280</name>
</gene>
<reference evidence="8 9" key="1">
    <citation type="journal article" date="2013" name="Genome Announc.">
        <title>Draft Genome Sequence of the Cellulolytic, Mesophilic, Anaerobic Bacterium Clostridium termitidis Strain CT1112 (DSM 5398).</title>
        <authorList>
            <person name="Lal S."/>
            <person name="Ramachandran U."/>
            <person name="Zhang X."/>
            <person name="Munir R."/>
            <person name="Sparling R."/>
            <person name="Levin D.B."/>
        </authorList>
    </citation>
    <scope>NUCLEOTIDE SEQUENCE [LARGE SCALE GENOMIC DNA]</scope>
    <source>
        <strain evidence="8 9">CT1112</strain>
    </source>
</reference>